<dbReference type="SUPFAM" id="SSF53098">
    <property type="entry name" value="Ribonuclease H-like"/>
    <property type="match status" value="1"/>
</dbReference>
<dbReference type="InterPro" id="IPR012337">
    <property type="entry name" value="RNaseH-like_sf"/>
</dbReference>
<dbReference type="Gene3D" id="3.30.420.10">
    <property type="entry name" value="Ribonuclease H-like superfamily/Ribonuclease H"/>
    <property type="match status" value="1"/>
</dbReference>
<gene>
    <name evidence="1" type="ORF">C0Q70_06570</name>
</gene>
<name>A0A2T7PPE7_POMCA</name>
<dbReference type="InterPro" id="IPR036397">
    <property type="entry name" value="RNaseH_sf"/>
</dbReference>
<sequence length="184" mass="20506">MLHSDVGHPDHFTLCAQAMPTKNTTANTTAPALFYNFTAHYGMPCRLYSDQGANFESRLIKELLLQFPLAPFPLLSSYFLLAQSYQHLSAYRPGFSTETTLLRVTNDILCSVNSGNLVLLVLLDLSSAFDTINHRLLLHVVGIQTAVDWETQRVIVGLQALQMGRQFFADDTQILNSFPPTRSG</sequence>
<protein>
    <recommendedName>
        <fullName evidence="3">Reverse transcriptase domain-containing protein</fullName>
    </recommendedName>
</protein>
<evidence type="ECO:0008006" key="3">
    <source>
        <dbReference type="Google" id="ProtNLM"/>
    </source>
</evidence>
<accession>A0A2T7PPE7</accession>
<evidence type="ECO:0000313" key="2">
    <source>
        <dbReference type="Proteomes" id="UP000245119"/>
    </source>
</evidence>
<proteinExistence type="predicted"/>
<reference evidence="1 2" key="1">
    <citation type="submission" date="2018-04" db="EMBL/GenBank/DDBJ databases">
        <title>The genome of golden apple snail Pomacea canaliculata provides insight into stress tolerance and invasive adaptation.</title>
        <authorList>
            <person name="Liu C."/>
            <person name="Liu B."/>
            <person name="Ren Y."/>
            <person name="Zhang Y."/>
            <person name="Wang H."/>
            <person name="Li S."/>
            <person name="Jiang F."/>
            <person name="Yin L."/>
            <person name="Zhang G."/>
            <person name="Qian W."/>
            <person name="Fan W."/>
        </authorList>
    </citation>
    <scope>NUCLEOTIDE SEQUENCE [LARGE SCALE GENOMIC DNA]</scope>
    <source>
        <strain evidence="1">SZHN2017</strain>
        <tissue evidence="1">Muscle</tissue>
    </source>
</reference>
<comment type="caution">
    <text evidence="1">The sequence shown here is derived from an EMBL/GenBank/DDBJ whole genome shotgun (WGS) entry which is preliminary data.</text>
</comment>
<evidence type="ECO:0000313" key="1">
    <source>
        <dbReference type="EMBL" id="PVD35288.1"/>
    </source>
</evidence>
<dbReference type="AlphaFoldDB" id="A0A2T7PPE7"/>
<dbReference type="EMBL" id="PZQS01000003">
    <property type="protein sequence ID" value="PVD35288.1"/>
    <property type="molecule type" value="Genomic_DNA"/>
</dbReference>
<keyword evidence="2" id="KW-1185">Reference proteome</keyword>
<dbReference type="GO" id="GO:0003676">
    <property type="term" value="F:nucleic acid binding"/>
    <property type="evidence" value="ECO:0007669"/>
    <property type="project" value="InterPro"/>
</dbReference>
<organism evidence="1 2">
    <name type="scientific">Pomacea canaliculata</name>
    <name type="common">Golden apple snail</name>
    <dbReference type="NCBI Taxonomy" id="400727"/>
    <lineage>
        <taxon>Eukaryota</taxon>
        <taxon>Metazoa</taxon>
        <taxon>Spiralia</taxon>
        <taxon>Lophotrochozoa</taxon>
        <taxon>Mollusca</taxon>
        <taxon>Gastropoda</taxon>
        <taxon>Caenogastropoda</taxon>
        <taxon>Architaenioglossa</taxon>
        <taxon>Ampullarioidea</taxon>
        <taxon>Ampullariidae</taxon>
        <taxon>Pomacea</taxon>
    </lineage>
</organism>
<dbReference type="Proteomes" id="UP000245119">
    <property type="component" value="Linkage Group LG3"/>
</dbReference>